<reference evidence="3" key="2">
    <citation type="journal article" date="2017" name="Nat. Plants">
        <title>The Aegilops tauschii genome reveals multiple impacts of transposons.</title>
        <authorList>
            <person name="Zhao G."/>
            <person name="Zou C."/>
            <person name="Li K."/>
            <person name="Wang K."/>
            <person name="Li T."/>
            <person name="Gao L."/>
            <person name="Zhang X."/>
            <person name="Wang H."/>
            <person name="Yang Z."/>
            <person name="Liu X."/>
            <person name="Jiang W."/>
            <person name="Mao L."/>
            <person name="Kong X."/>
            <person name="Jiao Y."/>
            <person name="Jia J."/>
        </authorList>
    </citation>
    <scope>NUCLEOTIDE SEQUENCE [LARGE SCALE GENOMIC DNA]</scope>
    <source>
        <strain evidence="3">cv. AL8/78</strain>
    </source>
</reference>
<accession>A0A452ZP02</accession>
<feature type="compositionally biased region" description="Pro residues" evidence="1">
    <location>
        <begin position="65"/>
        <end position="74"/>
    </location>
</feature>
<reference evidence="3" key="1">
    <citation type="journal article" date="2014" name="Science">
        <title>Ancient hybridizations among the ancestral genomes of bread wheat.</title>
        <authorList>
            <consortium name="International Wheat Genome Sequencing Consortium,"/>
            <person name="Marcussen T."/>
            <person name="Sandve S.R."/>
            <person name="Heier L."/>
            <person name="Spannagl M."/>
            <person name="Pfeifer M."/>
            <person name="Jakobsen K.S."/>
            <person name="Wulff B.B."/>
            <person name="Steuernagel B."/>
            <person name="Mayer K.F."/>
            <person name="Olsen O.A."/>
        </authorList>
    </citation>
    <scope>NUCLEOTIDE SEQUENCE [LARGE SCALE GENOMIC DNA]</scope>
    <source>
        <strain evidence="3">cv. AL8/78</strain>
    </source>
</reference>
<dbReference type="Proteomes" id="UP000015105">
    <property type="component" value="Chromosome 1D"/>
</dbReference>
<reference evidence="2" key="3">
    <citation type="journal article" date="2017" name="Nature">
        <title>Genome sequence of the progenitor of the wheat D genome Aegilops tauschii.</title>
        <authorList>
            <person name="Luo M.C."/>
            <person name="Gu Y.Q."/>
            <person name="Puiu D."/>
            <person name="Wang H."/>
            <person name="Twardziok S.O."/>
            <person name="Deal K.R."/>
            <person name="Huo N."/>
            <person name="Zhu T."/>
            <person name="Wang L."/>
            <person name="Wang Y."/>
            <person name="McGuire P.E."/>
            <person name="Liu S."/>
            <person name="Long H."/>
            <person name="Ramasamy R.K."/>
            <person name="Rodriguez J.C."/>
            <person name="Van S.L."/>
            <person name="Yuan L."/>
            <person name="Wang Z."/>
            <person name="Xia Z."/>
            <person name="Xiao L."/>
            <person name="Anderson O.D."/>
            <person name="Ouyang S."/>
            <person name="Liang Y."/>
            <person name="Zimin A.V."/>
            <person name="Pertea G."/>
            <person name="Qi P."/>
            <person name="Bennetzen J.L."/>
            <person name="Dai X."/>
            <person name="Dawson M.W."/>
            <person name="Muller H.G."/>
            <person name="Kugler K."/>
            <person name="Rivarola-Duarte L."/>
            <person name="Spannagl M."/>
            <person name="Mayer K.F.X."/>
            <person name="Lu F.H."/>
            <person name="Bevan M.W."/>
            <person name="Leroy P."/>
            <person name="Li P."/>
            <person name="You F.M."/>
            <person name="Sun Q."/>
            <person name="Liu Z."/>
            <person name="Lyons E."/>
            <person name="Wicker T."/>
            <person name="Salzberg S.L."/>
            <person name="Devos K.M."/>
            <person name="Dvorak J."/>
        </authorList>
    </citation>
    <scope>NUCLEOTIDE SEQUENCE [LARGE SCALE GENOMIC DNA]</scope>
    <source>
        <strain evidence="2">cv. AL8/78</strain>
    </source>
</reference>
<dbReference type="Gramene" id="AET1Gv20864800.1">
    <property type="protein sequence ID" value="AET1Gv20864800.1"/>
    <property type="gene ID" value="AET1Gv20864800"/>
</dbReference>
<dbReference type="AlphaFoldDB" id="A0A452ZP02"/>
<evidence type="ECO:0000313" key="3">
    <source>
        <dbReference type="Proteomes" id="UP000015105"/>
    </source>
</evidence>
<evidence type="ECO:0000256" key="1">
    <source>
        <dbReference type="SAM" id="MobiDB-lite"/>
    </source>
</evidence>
<dbReference type="EnsemblPlants" id="AET1Gv20864800.1">
    <property type="protein sequence ID" value="AET1Gv20864800.1"/>
    <property type="gene ID" value="AET1Gv20864800"/>
</dbReference>
<evidence type="ECO:0000313" key="2">
    <source>
        <dbReference type="EnsemblPlants" id="AET1Gv20864800.1"/>
    </source>
</evidence>
<proteinExistence type="predicted"/>
<sequence>KTRGSSRQSSAYGRLIFFLKKKKVASDNLDPARGRSGPSVSAPTGLPIKPEPSVPFIIPPFLTRSPPPKSHSSP</sequence>
<reference evidence="2" key="5">
    <citation type="journal article" date="2021" name="G3 (Bethesda)">
        <title>Aegilops tauschii genome assembly Aet v5.0 features greater sequence contiguity and improved annotation.</title>
        <authorList>
            <person name="Wang L."/>
            <person name="Zhu T."/>
            <person name="Rodriguez J.C."/>
            <person name="Deal K.R."/>
            <person name="Dubcovsky J."/>
            <person name="McGuire P.E."/>
            <person name="Lux T."/>
            <person name="Spannagl M."/>
            <person name="Mayer K.F.X."/>
            <person name="Baldrich P."/>
            <person name="Meyers B.C."/>
            <person name="Huo N."/>
            <person name="Gu Y.Q."/>
            <person name="Zhou H."/>
            <person name="Devos K.M."/>
            <person name="Bennetzen J.L."/>
            <person name="Unver T."/>
            <person name="Budak H."/>
            <person name="Gulick P.J."/>
            <person name="Galiba G."/>
            <person name="Kalapos B."/>
            <person name="Nelson D.R."/>
            <person name="Li P."/>
            <person name="You F.M."/>
            <person name="Luo M.C."/>
            <person name="Dvorak J."/>
        </authorList>
    </citation>
    <scope>NUCLEOTIDE SEQUENCE [LARGE SCALE GENOMIC DNA]</scope>
    <source>
        <strain evidence="2">cv. AL8/78</strain>
    </source>
</reference>
<protein>
    <submittedName>
        <fullName evidence="2">Uncharacterized protein</fullName>
    </submittedName>
</protein>
<reference evidence="2" key="4">
    <citation type="submission" date="2019-03" db="UniProtKB">
        <authorList>
            <consortium name="EnsemblPlants"/>
        </authorList>
    </citation>
    <scope>IDENTIFICATION</scope>
</reference>
<feature type="region of interest" description="Disordered" evidence="1">
    <location>
        <begin position="26"/>
        <end position="74"/>
    </location>
</feature>
<keyword evidence="3" id="KW-1185">Reference proteome</keyword>
<organism evidence="2 3">
    <name type="scientific">Aegilops tauschii subsp. strangulata</name>
    <name type="common">Goatgrass</name>
    <dbReference type="NCBI Taxonomy" id="200361"/>
    <lineage>
        <taxon>Eukaryota</taxon>
        <taxon>Viridiplantae</taxon>
        <taxon>Streptophyta</taxon>
        <taxon>Embryophyta</taxon>
        <taxon>Tracheophyta</taxon>
        <taxon>Spermatophyta</taxon>
        <taxon>Magnoliopsida</taxon>
        <taxon>Liliopsida</taxon>
        <taxon>Poales</taxon>
        <taxon>Poaceae</taxon>
        <taxon>BOP clade</taxon>
        <taxon>Pooideae</taxon>
        <taxon>Triticodae</taxon>
        <taxon>Triticeae</taxon>
        <taxon>Triticinae</taxon>
        <taxon>Aegilops</taxon>
    </lineage>
</organism>
<name>A0A452ZP02_AEGTS</name>